<keyword evidence="6" id="KW-0511">Multifunctional enzyme</keyword>
<dbReference type="AlphaFoldDB" id="E0VN40"/>
<evidence type="ECO:0000256" key="13">
    <source>
        <dbReference type="PIRSR" id="PIRSR639383-3"/>
    </source>
</evidence>
<dbReference type="Pfam" id="PF01230">
    <property type="entry name" value="HIT"/>
    <property type="match status" value="1"/>
</dbReference>
<evidence type="ECO:0000256" key="3">
    <source>
        <dbReference type="ARBA" id="ARBA00012377"/>
    </source>
</evidence>
<dbReference type="InterPro" id="IPR036265">
    <property type="entry name" value="HIT-like_sf"/>
</dbReference>
<evidence type="ECO:0000256" key="11">
    <source>
        <dbReference type="PIRSR" id="PIRSR639383-1"/>
    </source>
</evidence>
<dbReference type="FunFam" id="3.60.110.10:FF:000005">
    <property type="entry name" value="nitrilase homolog 1 isoform X1"/>
    <property type="match status" value="1"/>
</dbReference>
<gene>
    <name evidence="18" type="primary">8236259</name>
    <name evidence="17" type="ORF">Phum_PHUM328150</name>
</gene>
<comment type="function">
    <text evidence="8">Cleaves A-5'-PPP-5'A to yield AMP and ADP.</text>
</comment>
<evidence type="ECO:0000256" key="2">
    <source>
        <dbReference type="ARBA" id="ARBA00011881"/>
    </source>
</evidence>
<evidence type="ECO:0000313" key="19">
    <source>
        <dbReference type="Proteomes" id="UP000009046"/>
    </source>
</evidence>
<dbReference type="PANTHER" id="PTHR23088">
    <property type="entry name" value="NITRILASE-RELATED"/>
    <property type="match status" value="1"/>
</dbReference>
<feature type="binding site" evidence="12">
    <location>
        <position position="316"/>
    </location>
    <ligand>
        <name>substrate</name>
    </ligand>
</feature>
<dbReference type="CDD" id="cd01275">
    <property type="entry name" value="FHIT"/>
    <property type="match status" value="1"/>
</dbReference>
<dbReference type="CTD" id="8236259"/>
<dbReference type="RefSeq" id="XP_002427544.1">
    <property type="nucleotide sequence ID" value="XM_002427499.1"/>
</dbReference>
<dbReference type="SUPFAM" id="SSF56317">
    <property type="entry name" value="Carbon-nitrogen hydrolase"/>
    <property type="match status" value="1"/>
</dbReference>
<dbReference type="FunFam" id="3.30.428.10:FF:000011">
    <property type="entry name" value="Fragile histidine triad"/>
    <property type="match status" value="1"/>
</dbReference>
<evidence type="ECO:0000256" key="9">
    <source>
        <dbReference type="ARBA" id="ARBA00061127"/>
    </source>
</evidence>
<dbReference type="Gene3D" id="3.60.110.10">
    <property type="entry name" value="Carbon-nitrogen hydrolase"/>
    <property type="match status" value="1"/>
</dbReference>
<name>E0VN40_PEDHC</name>
<evidence type="ECO:0000256" key="7">
    <source>
        <dbReference type="ARBA" id="ARBA00047780"/>
    </source>
</evidence>
<dbReference type="KEGG" id="phu:Phum_PHUM328150"/>
<comment type="similarity">
    <text evidence="9">In the N-terminal section; belongs to the UPF0012 family.</text>
</comment>
<feature type="domain" description="CN hydrolase" evidence="15">
    <location>
        <begin position="5"/>
        <end position="253"/>
    </location>
</feature>
<dbReference type="InParanoid" id="E0VN40"/>
<dbReference type="PROSITE" id="PS51084">
    <property type="entry name" value="HIT_2"/>
    <property type="match status" value="1"/>
</dbReference>
<feature type="site" description="Important for induction of apoptosis" evidence="13">
    <location>
        <position position="403"/>
    </location>
</feature>
<dbReference type="InterPro" id="IPR011146">
    <property type="entry name" value="HIT-like"/>
</dbReference>
<proteinExistence type="inferred from homology"/>
<feature type="domain" description="HIT" evidence="16">
    <location>
        <begin position="290"/>
        <end position="398"/>
    </location>
</feature>
<dbReference type="PANTHER" id="PTHR23088:SF27">
    <property type="entry name" value="DEAMINATED GLUTATHIONE AMIDASE"/>
    <property type="match status" value="1"/>
</dbReference>
<dbReference type="EC" id="3.6.1.29" evidence="3"/>
<dbReference type="GO" id="GO:0047710">
    <property type="term" value="F:bis(5'-adenosyl)-triphosphatase activity"/>
    <property type="evidence" value="ECO:0007669"/>
    <property type="project" value="UniProtKB-EC"/>
</dbReference>
<dbReference type="InterPro" id="IPR003010">
    <property type="entry name" value="C-N_Hydrolase"/>
</dbReference>
<evidence type="ECO:0000256" key="10">
    <source>
        <dbReference type="ARBA" id="ARBA00069577"/>
    </source>
</evidence>
<dbReference type="SUPFAM" id="SSF54197">
    <property type="entry name" value="HIT-like"/>
    <property type="match status" value="1"/>
</dbReference>
<dbReference type="Gene3D" id="3.30.428.10">
    <property type="entry name" value="HIT-like"/>
    <property type="match status" value="1"/>
</dbReference>
<evidence type="ECO:0000256" key="1">
    <source>
        <dbReference type="ARBA" id="ARBA00001936"/>
    </source>
</evidence>
<keyword evidence="4" id="KW-0547">Nucleotide-binding</keyword>
<evidence type="ECO:0000256" key="6">
    <source>
        <dbReference type="ARBA" id="ARBA00023268"/>
    </source>
</evidence>
<dbReference type="InterPro" id="IPR019808">
    <property type="entry name" value="Histidine_triad_CS"/>
</dbReference>
<keyword evidence="19" id="KW-1185">Reference proteome</keyword>
<evidence type="ECO:0000313" key="17">
    <source>
        <dbReference type="EMBL" id="EEB14806.1"/>
    </source>
</evidence>
<dbReference type="OrthoDB" id="680339at2759"/>
<dbReference type="GO" id="GO:0016811">
    <property type="term" value="F:hydrolase activity, acting on carbon-nitrogen (but not peptide) bonds, in linear amides"/>
    <property type="evidence" value="ECO:0007669"/>
    <property type="project" value="InterPro"/>
</dbReference>
<accession>E0VN40</accession>
<comment type="subunit">
    <text evidence="2">Homotetramer.</text>
</comment>
<evidence type="ECO:0000259" key="16">
    <source>
        <dbReference type="PROSITE" id="PS51084"/>
    </source>
</evidence>
<reference evidence="18" key="3">
    <citation type="submission" date="2020-05" db="UniProtKB">
        <authorList>
            <consortium name="EnsemblMetazoa"/>
        </authorList>
    </citation>
    <scope>IDENTIFICATION</scope>
    <source>
        <strain evidence="18">USDA</strain>
    </source>
</reference>
<dbReference type="VEuPathDB" id="VectorBase:PHUM328150"/>
<dbReference type="eggNOG" id="KOG3379">
    <property type="taxonomic scope" value="Eukaryota"/>
</dbReference>
<evidence type="ECO:0000259" key="15">
    <source>
        <dbReference type="PROSITE" id="PS50263"/>
    </source>
</evidence>
<dbReference type="FunCoup" id="E0VN40">
    <property type="interactions" value="595"/>
</dbReference>
<comment type="cofactor">
    <cofactor evidence="1">
        <name>Mn(2+)</name>
        <dbReference type="ChEBI" id="CHEBI:29035"/>
    </cofactor>
</comment>
<dbReference type="InterPro" id="IPR039383">
    <property type="entry name" value="FHIT"/>
</dbReference>
<comment type="catalytic activity">
    <reaction evidence="7">
        <text>P(1),P(3)-bis(5'-adenosyl) triphosphate + H2O = AMP + ADP + 2 H(+)</text>
        <dbReference type="Rhea" id="RHEA:13893"/>
        <dbReference type="ChEBI" id="CHEBI:15377"/>
        <dbReference type="ChEBI" id="CHEBI:15378"/>
        <dbReference type="ChEBI" id="CHEBI:58529"/>
        <dbReference type="ChEBI" id="CHEBI:456215"/>
        <dbReference type="ChEBI" id="CHEBI:456216"/>
        <dbReference type="EC" id="3.6.1.29"/>
    </reaction>
</comment>
<evidence type="ECO:0000313" key="18">
    <source>
        <dbReference type="EnsemblMetazoa" id="PHUM328150-PA"/>
    </source>
</evidence>
<dbReference type="OMA" id="GWHNKKR"/>
<keyword evidence="5" id="KW-0378">Hydrolase</keyword>
<dbReference type="EMBL" id="AAZO01003809">
    <property type="status" value="NOT_ANNOTATED_CDS"/>
    <property type="molecule type" value="Genomic_DNA"/>
</dbReference>
<feature type="binding site" evidence="12">
    <location>
        <position position="372"/>
    </location>
    <ligand>
        <name>substrate</name>
    </ligand>
</feature>
<dbReference type="Pfam" id="PF00795">
    <property type="entry name" value="CN_hydrolase"/>
    <property type="match status" value="1"/>
</dbReference>
<evidence type="ECO:0000256" key="5">
    <source>
        <dbReference type="ARBA" id="ARBA00022801"/>
    </source>
</evidence>
<dbReference type="InterPro" id="IPR036526">
    <property type="entry name" value="C-N_Hydrolase_sf"/>
</dbReference>
<evidence type="ECO:0000256" key="4">
    <source>
        <dbReference type="ARBA" id="ARBA00022741"/>
    </source>
</evidence>
<dbReference type="STRING" id="121224.E0VN40"/>
<dbReference type="PROSITE" id="PS50263">
    <property type="entry name" value="CN_HYDROLASE"/>
    <property type="match status" value="1"/>
</dbReference>
<evidence type="ECO:0000256" key="14">
    <source>
        <dbReference type="PROSITE-ProRule" id="PRU00464"/>
    </source>
</evidence>
<evidence type="ECO:0000256" key="12">
    <source>
        <dbReference type="PIRSR" id="PIRSR639383-2"/>
    </source>
</evidence>
<feature type="short sequence motif" description="Histidine triad motif" evidence="14">
    <location>
        <begin position="383"/>
        <end position="387"/>
    </location>
</feature>
<dbReference type="GO" id="GO:0006139">
    <property type="term" value="P:nucleobase-containing compound metabolic process"/>
    <property type="evidence" value="ECO:0007669"/>
    <property type="project" value="TreeGrafter"/>
</dbReference>
<dbReference type="GeneID" id="8236259"/>
<evidence type="ECO:0000256" key="8">
    <source>
        <dbReference type="ARBA" id="ARBA00057461"/>
    </source>
</evidence>
<dbReference type="HOGENOM" id="CLU_030130_12_1_1"/>
<dbReference type="PROSITE" id="PS00892">
    <property type="entry name" value="HIT_1"/>
    <property type="match status" value="1"/>
</dbReference>
<dbReference type="Proteomes" id="UP000009046">
    <property type="component" value="Unassembled WGS sequence"/>
</dbReference>
<sequence>MAANNLIAICQMTSTNDKEKNFQIVESLVTEAKKANAKIAFLPEACDFVGSSKAETITLAETLDGPLVAKYKNLAKSLKIWISLGGIHESYTKSKLYNTHLMINDQGNIVGKYSKIHLFDVEIPEQNVRLMESSYVEKGKSITNPISTPVGNVGLAICYDMRFSELSIVLARLGAQILTFPSAFTFATGASHWETILKARAVETQCYVVAAAQVGSHNDKRTSWGHSMVVDPWGKIIAQCSDGPGIAVTSININYLEKVRLSMPVWNHRRYDLYPSMIALGQHHFNSDKDFYTFGQVKISKDTVFYKTNLSFAFTNKKCVVPGHVLVAPIREVKLFSELTSEEVADLFQVTQKVAKVMSQIHNTESSTIVVQDGPDAGQTIKHVHVHILPRKPLDFARNDDIYTELSNHDKGENIKWRTEEEMEVEACNIKKVFESTT</sequence>
<dbReference type="CDD" id="cd07572">
    <property type="entry name" value="nit"/>
    <property type="match status" value="1"/>
</dbReference>
<dbReference type="InterPro" id="IPR045254">
    <property type="entry name" value="Nit1/2_C-N_Hydrolase"/>
</dbReference>
<reference evidence="17" key="2">
    <citation type="submission" date="2007-04" db="EMBL/GenBank/DDBJ databases">
        <title>The genome of the human body louse.</title>
        <authorList>
            <consortium name="The Human Body Louse Genome Consortium"/>
            <person name="Kirkness E."/>
            <person name="Walenz B."/>
            <person name="Hass B."/>
            <person name="Bruggner R."/>
            <person name="Strausberg R."/>
        </authorList>
    </citation>
    <scope>NUCLEOTIDE SEQUENCE</scope>
    <source>
        <strain evidence="17">USDA</strain>
    </source>
</reference>
<dbReference type="GO" id="GO:0000166">
    <property type="term" value="F:nucleotide binding"/>
    <property type="evidence" value="ECO:0007669"/>
    <property type="project" value="UniProtKB-KW"/>
</dbReference>
<dbReference type="eggNOG" id="KOG0807">
    <property type="taxonomic scope" value="Eukaryota"/>
</dbReference>
<dbReference type="EMBL" id="DS235332">
    <property type="protein sequence ID" value="EEB14806.1"/>
    <property type="molecule type" value="Genomic_DNA"/>
</dbReference>
<feature type="binding site" evidence="12">
    <location>
        <position position="387"/>
    </location>
    <ligand>
        <name>substrate</name>
    </ligand>
</feature>
<protein>
    <recommendedName>
        <fullName evidence="10">Nitrilase and fragile histidine triad fusion protein NitFhit</fullName>
        <ecNumber evidence="3">3.6.1.29</ecNumber>
    </recommendedName>
</protein>
<feature type="active site" description="Tele-AMP-histidine intermediate" evidence="11">
    <location>
        <position position="385"/>
    </location>
</feature>
<reference evidence="17" key="1">
    <citation type="submission" date="2007-04" db="EMBL/GenBank/DDBJ databases">
        <title>Annotation of Pediculus humanus corporis strain USDA.</title>
        <authorList>
            <person name="Kirkness E."/>
            <person name="Hannick L."/>
            <person name="Hass B."/>
            <person name="Bruggner R."/>
            <person name="Lawson D."/>
            <person name="Bidwell S."/>
            <person name="Joardar V."/>
            <person name="Caler E."/>
            <person name="Walenz B."/>
            <person name="Inman J."/>
            <person name="Schobel S."/>
            <person name="Galinsky K."/>
            <person name="Amedeo P."/>
            <person name="Strausberg R."/>
        </authorList>
    </citation>
    <scope>NUCLEOTIDE SEQUENCE</scope>
    <source>
        <strain evidence="17">USDA</strain>
    </source>
</reference>
<dbReference type="EnsemblMetazoa" id="PHUM328150-RA">
    <property type="protein sequence ID" value="PHUM328150-PA"/>
    <property type="gene ID" value="PHUM328150"/>
</dbReference>
<organism>
    <name type="scientific">Pediculus humanus subsp. corporis</name>
    <name type="common">Body louse</name>
    <dbReference type="NCBI Taxonomy" id="121224"/>
    <lineage>
        <taxon>Eukaryota</taxon>
        <taxon>Metazoa</taxon>
        <taxon>Ecdysozoa</taxon>
        <taxon>Arthropoda</taxon>
        <taxon>Hexapoda</taxon>
        <taxon>Insecta</taxon>
        <taxon>Pterygota</taxon>
        <taxon>Neoptera</taxon>
        <taxon>Paraneoptera</taxon>
        <taxon>Psocodea</taxon>
        <taxon>Troctomorpha</taxon>
        <taxon>Phthiraptera</taxon>
        <taxon>Anoplura</taxon>
        <taxon>Pediculidae</taxon>
        <taxon>Pediculus</taxon>
    </lineage>
</organism>